<organism evidence="7 8">
    <name type="scientific">Penicillium cosmopolitanum</name>
    <dbReference type="NCBI Taxonomy" id="1131564"/>
    <lineage>
        <taxon>Eukaryota</taxon>
        <taxon>Fungi</taxon>
        <taxon>Dikarya</taxon>
        <taxon>Ascomycota</taxon>
        <taxon>Pezizomycotina</taxon>
        <taxon>Eurotiomycetes</taxon>
        <taxon>Eurotiomycetidae</taxon>
        <taxon>Eurotiales</taxon>
        <taxon>Aspergillaceae</taxon>
        <taxon>Penicillium</taxon>
    </lineage>
</organism>
<feature type="region of interest" description="Disordered" evidence="5">
    <location>
        <begin position="458"/>
        <end position="506"/>
    </location>
</feature>
<dbReference type="RefSeq" id="XP_056483339.1">
    <property type="nucleotide sequence ID" value="XM_056637309.1"/>
</dbReference>
<dbReference type="InterPro" id="IPR015915">
    <property type="entry name" value="Kelch-typ_b-propeller"/>
</dbReference>
<feature type="compositionally biased region" description="Low complexity" evidence="5">
    <location>
        <begin position="401"/>
        <end position="417"/>
    </location>
</feature>
<sequence length="506" mass="54060">MNHDTKKAGSTLYYIDLDSQFPVESTIPKSALHTDTINSDISVAHQMAEYPGSNGAMWRTNDSMYFFGGGFDTAIDTVSFYNVSSGVWKEVEVSGGKFNFGNRSTAQTASVPELGLGFIFGGSGPYMEGMIRFNSSDPNNLTWTNETLNQGSHGVNVPNLNAGTLLYIPASTDGMLISFGGGNVTEGMSPDSGWPYPADWNTVYVYDIASHTWWMQETSGSNLRLDLDSFCAVAAVSPDRSAFHISVYGGWSLTDQRAYEDVRILSIPSFQWINATELSNKTNTEQQVNKTIGRTSIGECQLFHGTQMIVLGGDVHAGAYSLTDGACSNAFEPVRVLDLSTYEWQKSLNTTASYEVPSIIYNKIGGGPTGGATVTVPAAGFADATLASLIQKRVPGFEIKTSSQSTTSQTTASQASAEKSHGNNPGAIAGGVVGGVAGLAVVIALVWYAMLRRKKRLQPEESQKSTYSEHAAGPSELSAEARAELASKSDMHAEMPGSNKPVAELA</sequence>
<comment type="caution">
    <text evidence="7">The sequence shown here is derived from an EMBL/GenBank/DDBJ whole genome shotgun (WGS) entry which is preliminary data.</text>
</comment>
<evidence type="ECO:0000313" key="8">
    <source>
        <dbReference type="Proteomes" id="UP001147747"/>
    </source>
</evidence>
<keyword evidence="2 6" id="KW-0812">Transmembrane</keyword>
<feature type="region of interest" description="Disordered" evidence="5">
    <location>
        <begin position="400"/>
        <end position="424"/>
    </location>
</feature>
<protein>
    <recommendedName>
        <fullName evidence="9">Kelch repeat protein</fullName>
    </recommendedName>
</protein>
<feature type="transmembrane region" description="Helical" evidence="6">
    <location>
        <begin position="427"/>
        <end position="449"/>
    </location>
</feature>
<evidence type="ECO:0000256" key="1">
    <source>
        <dbReference type="ARBA" id="ARBA00004167"/>
    </source>
</evidence>
<accession>A0A9W9VEV8</accession>
<keyword evidence="8" id="KW-1185">Reference proteome</keyword>
<dbReference type="GO" id="GO:0016020">
    <property type="term" value="C:membrane"/>
    <property type="evidence" value="ECO:0007669"/>
    <property type="project" value="UniProtKB-SubCell"/>
</dbReference>
<dbReference type="GeneID" id="81376289"/>
<dbReference type="PANTHER" id="PTHR15549:SF26">
    <property type="entry name" value="AXIAL BUDDING PATTERN PROTEIN 2-RELATED"/>
    <property type="match status" value="1"/>
</dbReference>
<dbReference type="OrthoDB" id="540004at2759"/>
<dbReference type="InterPro" id="IPR051694">
    <property type="entry name" value="Immunoregulatory_rcpt-like"/>
</dbReference>
<dbReference type="AlphaFoldDB" id="A0A9W9VEV8"/>
<feature type="compositionally biased region" description="Basic and acidic residues" evidence="5">
    <location>
        <begin position="479"/>
        <end position="493"/>
    </location>
</feature>
<dbReference type="EMBL" id="JAPZBU010000011">
    <property type="protein sequence ID" value="KAJ5379553.1"/>
    <property type="molecule type" value="Genomic_DNA"/>
</dbReference>
<dbReference type="InterPro" id="IPR011043">
    <property type="entry name" value="Gal_Oxase/kelch_b-propeller"/>
</dbReference>
<reference evidence="7" key="1">
    <citation type="submission" date="2022-12" db="EMBL/GenBank/DDBJ databases">
        <authorList>
            <person name="Petersen C."/>
        </authorList>
    </citation>
    <scope>NUCLEOTIDE SEQUENCE</scope>
    <source>
        <strain evidence="7">IBT 29677</strain>
    </source>
</reference>
<gene>
    <name evidence="7" type="ORF">N7509_012672</name>
</gene>
<keyword evidence="4 6" id="KW-0472">Membrane</keyword>
<evidence type="ECO:0000256" key="4">
    <source>
        <dbReference type="ARBA" id="ARBA00023136"/>
    </source>
</evidence>
<reference evidence="7" key="2">
    <citation type="journal article" date="2023" name="IMA Fungus">
        <title>Comparative genomic study of the Penicillium genus elucidates a diverse pangenome and 15 lateral gene transfer events.</title>
        <authorList>
            <person name="Petersen C."/>
            <person name="Sorensen T."/>
            <person name="Nielsen M.R."/>
            <person name="Sondergaard T.E."/>
            <person name="Sorensen J.L."/>
            <person name="Fitzpatrick D.A."/>
            <person name="Frisvad J.C."/>
            <person name="Nielsen K.L."/>
        </authorList>
    </citation>
    <scope>NUCLEOTIDE SEQUENCE</scope>
    <source>
        <strain evidence="7">IBT 29677</strain>
    </source>
</reference>
<evidence type="ECO:0000256" key="3">
    <source>
        <dbReference type="ARBA" id="ARBA00022989"/>
    </source>
</evidence>
<dbReference type="Gene3D" id="2.120.10.80">
    <property type="entry name" value="Kelch-type beta propeller"/>
    <property type="match status" value="1"/>
</dbReference>
<evidence type="ECO:0000256" key="5">
    <source>
        <dbReference type="SAM" id="MobiDB-lite"/>
    </source>
</evidence>
<evidence type="ECO:0000313" key="7">
    <source>
        <dbReference type="EMBL" id="KAJ5379553.1"/>
    </source>
</evidence>
<dbReference type="GO" id="GO:0071944">
    <property type="term" value="C:cell periphery"/>
    <property type="evidence" value="ECO:0007669"/>
    <property type="project" value="UniProtKB-ARBA"/>
</dbReference>
<proteinExistence type="predicted"/>
<evidence type="ECO:0008006" key="9">
    <source>
        <dbReference type="Google" id="ProtNLM"/>
    </source>
</evidence>
<comment type="subcellular location">
    <subcellularLocation>
        <location evidence="1">Membrane</location>
        <topology evidence="1">Single-pass membrane protein</topology>
    </subcellularLocation>
</comment>
<name>A0A9W9VEV8_9EURO</name>
<dbReference type="SUPFAM" id="SSF50965">
    <property type="entry name" value="Galactose oxidase, central domain"/>
    <property type="match status" value="1"/>
</dbReference>
<evidence type="ECO:0000256" key="2">
    <source>
        <dbReference type="ARBA" id="ARBA00022692"/>
    </source>
</evidence>
<dbReference type="Proteomes" id="UP001147747">
    <property type="component" value="Unassembled WGS sequence"/>
</dbReference>
<keyword evidence="3 6" id="KW-1133">Transmembrane helix</keyword>
<dbReference type="PANTHER" id="PTHR15549">
    <property type="entry name" value="PAIRED IMMUNOGLOBULIN-LIKE TYPE 2 RECEPTOR"/>
    <property type="match status" value="1"/>
</dbReference>
<evidence type="ECO:0000256" key="6">
    <source>
        <dbReference type="SAM" id="Phobius"/>
    </source>
</evidence>